<sequence length="374" mass="41111">MAILDKESLRAAVRSGDITAVCVDTNIYEAQQFAFHKGILGEMKSLPVAGIRVLLPDIIDREVSGHMANKLPEAVSVLRKAMRAASNLGVISDIAEGALGIADTDHAKHASERLDQHKKVVAATQLRVSDFVNLASVLDDYFEVRAPFEPKKRNEFADALVLNSLEAWAMQETTQVVVISDDAGWKMFCENSKVVHAGPSLTDLLVAVQASEPSLLRRAVASISGDALEGICASLSDSIRGMSVHAEASSHHHAETEVVNADVLDIQVDELTSDDLDLVRNDDGEFVVRWMISALVNFEVNVEISVFDSIDRDYVVLGTETVLHEEEMHLDALLTFLYDSGDREAPVEFDDMEVTRKRIEIDLGEVELNFDPEE</sequence>
<dbReference type="InterPro" id="IPR032557">
    <property type="entry name" value="DUF4935"/>
</dbReference>
<feature type="domain" description="DUF4935" evidence="1">
    <location>
        <begin position="21"/>
        <end position="185"/>
    </location>
</feature>
<organism evidence="2 3">
    <name type="scientific">Novilysobacter ciconiae</name>
    <dbReference type="NCBI Taxonomy" id="2781022"/>
    <lineage>
        <taxon>Bacteria</taxon>
        <taxon>Pseudomonadati</taxon>
        <taxon>Pseudomonadota</taxon>
        <taxon>Gammaproteobacteria</taxon>
        <taxon>Lysobacterales</taxon>
        <taxon>Lysobacteraceae</taxon>
        <taxon>Novilysobacter</taxon>
    </lineage>
</organism>
<proteinExistence type="predicted"/>
<reference evidence="2 3" key="1">
    <citation type="submission" date="2020-10" db="EMBL/GenBank/DDBJ databases">
        <title>complete genome sequencing of Lysobacter sp. H21R20.</title>
        <authorList>
            <person name="Bae J.-W."/>
            <person name="Lee S.-Y."/>
        </authorList>
    </citation>
    <scope>NUCLEOTIDE SEQUENCE [LARGE SCALE GENOMIC DNA]</scope>
    <source>
        <strain evidence="2 3">H21R20</strain>
    </source>
</reference>
<dbReference type="Pfam" id="PF16289">
    <property type="entry name" value="PIN_12"/>
    <property type="match status" value="1"/>
</dbReference>
<dbReference type="Proteomes" id="UP000594059">
    <property type="component" value="Chromosome"/>
</dbReference>
<evidence type="ECO:0000313" key="3">
    <source>
        <dbReference type="Proteomes" id="UP000594059"/>
    </source>
</evidence>
<name>A0A7S6UDV9_9GAMM</name>
<dbReference type="KEGG" id="lcic:INQ41_06905"/>
<gene>
    <name evidence="2" type="ORF">INQ41_06905</name>
</gene>
<evidence type="ECO:0000259" key="1">
    <source>
        <dbReference type="Pfam" id="PF16289"/>
    </source>
</evidence>
<evidence type="ECO:0000313" key="2">
    <source>
        <dbReference type="EMBL" id="QOW18462.1"/>
    </source>
</evidence>
<dbReference type="EMBL" id="CP063656">
    <property type="protein sequence ID" value="QOW18462.1"/>
    <property type="molecule type" value="Genomic_DNA"/>
</dbReference>
<dbReference type="RefSeq" id="WP_193983072.1">
    <property type="nucleotide sequence ID" value="NZ_CP063656.1"/>
</dbReference>
<dbReference type="AlphaFoldDB" id="A0A7S6UDV9"/>
<accession>A0A7S6UDV9</accession>
<keyword evidence="3" id="KW-1185">Reference proteome</keyword>
<protein>
    <submittedName>
        <fullName evidence="2">DUF4935 domain-containing protein</fullName>
    </submittedName>
</protein>